<dbReference type="Gene3D" id="3.40.47.10">
    <property type="match status" value="2"/>
</dbReference>
<keyword evidence="6" id="KW-0560">Oxidoreductase</keyword>
<dbReference type="InterPro" id="IPR011032">
    <property type="entry name" value="GroES-like_sf"/>
</dbReference>
<keyword evidence="2" id="KW-0596">Phosphopantetheine</keyword>
<dbReference type="SMART" id="SM00823">
    <property type="entry name" value="PKS_PP"/>
    <property type="match status" value="1"/>
</dbReference>
<dbReference type="InterPro" id="IPR014030">
    <property type="entry name" value="Ketoacyl_synth_N"/>
</dbReference>
<organism evidence="13 14">
    <name type="scientific">Ophiocordyceps camponoti-rufipedis</name>
    <dbReference type="NCBI Taxonomy" id="2004952"/>
    <lineage>
        <taxon>Eukaryota</taxon>
        <taxon>Fungi</taxon>
        <taxon>Dikarya</taxon>
        <taxon>Ascomycota</taxon>
        <taxon>Pezizomycotina</taxon>
        <taxon>Sordariomycetes</taxon>
        <taxon>Hypocreomycetidae</taxon>
        <taxon>Hypocreales</taxon>
        <taxon>Ophiocordycipitaceae</taxon>
        <taxon>Ophiocordyceps</taxon>
    </lineage>
</organism>
<dbReference type="Pfam" id="PF23114">
    <property type="entry name" value="NAD-bd_HRPKS_sdrA"/>
    <property type="match status" value="1"/>
</dbReference>
<feature type="domain" description="Ketosynthase family 3 (KS3)" evidence="11">
    <location>
        <begin position="12"/>
        <end position="419"/>
    </location>
</feature>
<dbReference type="Pfam" id="PF00109">
    <property type="entry name" value="ketoacyl-synt"/>
    <property type="match status" value="2"/>
</dbReference>
<feature type="region of interest" description="C-terminal hotdog fold" evidence="9">
    <location>
        <begin position="1041"/>
        <end position="1193"/>
    </location>
</feature>
<accession>A0A2C5ZLJ5</accession>
<dbReference type="InterPro" id="IPR009081">
    <property type="entry name" value="PP-bd_ACP"/>
</dbReference>
<dbReference type="InterPro" id="IPR013968">
    <property type="entry name" value="PKS_KR"/>
</dbReference>
<comment type="pathway">
    <text evidence="1">Secondary metabolite biosynthesis.</text>
</comment>
<evidence type="ECO:0000313" key="14">
    <source>
        <dbReference type="Proteomes" id="UP000226431"/>
    </source>
</evidence>
<feature type="active site" description="Proton donor; for dehydratase activity" evidence="9">
    <location>
        <position position="1106"/>
    </location>
</feature>
<dbReference type="InterPro" id="IPR049551">
    <property type="entry name" value="PKS_DH_C"/>
</dbReference>
<dbReference type="SMART" id="SM00829">
    <property type="entry name" value="PKS_ER"/>
    <property type="match status" value="1"/>
</dbReference>
<dbReference type="InterPro" id="IPR049552">
    <property type="entry name" value="PKS_DH_N"/>
</dbReference>
<dbReference type="InterPro" id="IPR042104">
    <property type="entry name" value="PKS_dehydratase_sf"/>
</dbReference>
<evidence type="ECO:0000259" key="12">
    <source>
        <dbReference type="PROSITE" id="PS52019"/>
    </source>
</evidence>
<dbReference type="InterPro" id="IPR016039">
    <property type="entry name" value="Thiolase-like"/>
</dbReference>
<dbReference type="CDD" id="cd02440">
    <property type="entry name" value="AdoMet_MTases"/>
    <property type="match status" value="1"/>
</dbReference>
<dbReference type="Pfam" id="PF14765">
    <property type="entry name" value="PS-DH"/>
    <property type="match status" value="1"/>
</dbReference>
<dbReference type="PROSITE" id="PS52019">
    <property type="entry name" value="PKS_MFAS_DH"/>
    <property type="match status" value="1"/>
</dbReference>
<keyword evidence="5" id="KW-0521">NADP</keyword>
<evidence type="ECO:0000256" key="8">
    <source>
        <dbReference type="ARBA" id="ARBA00023315"/>
    </source>
</evidence>
<dbReference type="InterPro" id="IPR014043">
    <property type="entry name" value="Acyl_transferase_dom"/>
</dbReference>
<name>A0A2C5ZLJ5_9HYPO</name>
<dbReference type="GO" id="GO:0004312">
    <property type="term" value="F:fatty acid synthase activity"/>
    <property type="evidence" value="ECO:0007669"/>
    <property type="project" value="TreeGrafter"/>
</dbReference>
<evidence type="ECO:0000256" key="4">
    <source>
        <dbReference type="ARBA" id="ARBA00022679"/>
    </source>
</evidence>
<gene>
    <name evidence="13" type="ORF">CDD80_61</name>
</gene>
<evidence type="ECO:0000256" key="5">
    <source>
        <dbReference type="ARBA" id="ARBA00022857"/>
    </source>
</evidence>
<proteinExistence type="predicted"/>
<dbReference type="SUPFAM" id="SSF51735">
    <property type="entry name" value="NAD(P)-binding Rossmann-fold domains"/>
    <property type="match status" value="2"/>
</dbReference>
<dbReference type="SUPFAM" id="SSF52151">
    <property type="entry name" value="FabD/lysophospholipase-like"/>
    <property type="match status" value="1"/>
</dbReference>
<dbReference type="GO" id="GO:0044550">
    <property type="term" value="P:secondary metabolite biosynthetic process"/>
    <property type="evidence" value="ECO:0007669"/>
    <property type="project" value="TreeGrafter"/>
</dbReference>
<protein>
    <submittedName>
        <fullName evidence="13">Uncharacterized protein</fullName>
    </submittedName>
</protein>
<dbReference type="InterPro" id="IPR020806">
    <property type="entry name" value="PKS_PP-bd"/>
</dbReference>
<evidence type="ECO:0000259" key="10">
    <source>
        <dbReference type="PROSITE" id="PS50075"/>
    </source>
</evidence>
<dbReference type="Pfam" id="PF00698">
    <property type="entry name" value="Acyl_transf_1"/>
    <property type="match status" value="1"/>
</dbReference>
<dbReference type="GO" id="GO:0016491">
    <property type="term" value="F:oxidoreductase activity"/>
    <property type="evidence" value="ECO:0007669"/>
    <property type="project" value="UniProtKB-KW"/>
</dbReference>
<dbReference type="InterPro" id="IPR014031">
    <property type="entry name" value="Ketoacyl_synth_C"/>
</dbReference>
<evidence type="ECO:0000256" key="1">
    <source>
        <dbReference type="ARBA" id="ARBA00005179"/>
    </source>
</evidence>
<dbReference type="GO" id="GO:0006633">
    <property type="term" value="P:fatty acid biosynthetic process"/>
    <property type="evidence" value="ECO:0007669"/>
    <property type="project" value="TreeGrafter"/>
</dbReference>
<dbReference type="Gene3D" id="3.40.50.720">
    <property type="entry name" value="NAD(P)-binding Rossmann-like Domain"/>
    <property type="match status" value="2"/>
</dbReference>
<evidence type="ECO:0000313" key="13">
    <source>
        <dbReference type="EMBL" id="PHH80713.1"/>
    </source>
</evidence>
<dbReference type="Pfam" id="PF08240">
    <property type="entry name" value="ADH_N"/>
    <property type="match status" value="1"/>
</dbReference>
<dbReference type="Gene3D" id="3.90.180.10">
    <property type="entry name" value="Medium-chain alcohol dehydrogenases, catalytic domain"/>
    <property type="match status" value="1"/>
</dbReference>
<dbReference type="EMBL" id="NJES01000010">
    <property type="protein sequence ID" value="PHH80713.1"/>
    <property type="molecule type" value="Genomic_DNA"/>
</dbReference>
<dbReference type="Pfam" id="PF21089">
    <property type="entry name" value="PKS_DH_N"/>
    <property type="match status" value="1"/>
</dbReference>
<keyword evidence="4" id="KW-0808">Transferase</keyword>
<reference evidence="13 14" key="1">
    <citation type="submission" date="2017-06" db="EMBL/GenBank/DDBJ databases">
        <title>Ant-infecting Ophiocordyceps genomes reveal a high diversity of potential behavioral manipulation genes and a possible major role for enterotoxins.</title>
        <authorList>
            <person name="De Bekker C."/>
            <person name="Evans H.C."/>
            <person name="Brachmann A."/>
            <person name="Hughes D.P."/>
        </authorList>
    </citation>
    <scope>NUCLEOTIDE SEQUENCE [LARGE SCALE GENOMIC DNA]</scope>
    <source>
        <strain evidence="13 14">Map16</strain>
    </source>
</reference>
<dbReference type="InterPro" id="IPR056501">
    <property type="entry name" value="NAD-bd_HRPKS_sdrA"/>
</dbReference>
<dbReference type="Gene3D" id="3.40.366.10">
    <property type="entry name" value="Malonyl-Coenzyme A Acyl Carrier Protein, domain 2"/>
    <property type="match status" value="2"/>
</dbReference>
<comment type="caution">
    <text evidence="13">The sequence shown here is derived from an EMBL/GenBank/DDBJ whole genome shotgun (WGS) entry which is preliminary data.</text>
</comment>
<dbReference type="Gene3D" id="3.40.50.150">
    <property type="entry name" value="Vaccinia Virus protein VP39"/>
    <property type="match status" value="1"/>
</dbReference>
<dbReference type="SMART" id="SM00825">
    <property type="entry name" value="PKS_KS"/>
    <property type="match status" value="1"/>
</dbReference>
<dbReference type="SUPFAM" id="SSF50129">
    <property type="entry name" value="GroES-like"/>
    <property type="match status" value="1"/>
</dbReference>
<dbReference type="SMART" id="SM00826">
    <property type="entry name" value="PKS_DH"/>
    <property type="match status" value="1"/>
</dbReference>
<evidence type="ECO:0000256" key="3">
    <source>
        <dbReference type="ARBA" id="ARBA00022553"/>
    </source>
</evidence>
<dbReference type="PANTHER" id="PTHR43775:SF29">
    <property type="entry name" value="ASPERFURANONE POLYKETIDE SYNTHASE AFOG-RELATED"/>
    <property type="match status" value="1"/>
</dbReference>
<dbReference type="SUPFAM" id="SSF53335">
    <property type="entry name" value="S-adenosyl-L-methionine-dependent methyltransferases"/>
    <property type="match status" value="1"/>
</dbReference>
<evidence type="ECO:0000256" key="2">
    <source>
        <dbReference type="ARBA" id="ARBA00022450"/>
    </source>
</evidence>
<keyword evidence="3" id="KW-0597">Phosphoprotein</keyword>
<dbReference type="CDD" id="cd00833">
    <property type="entry name" value="PKS"/>
    <property type="match status" value="1"/>
</dbReference>
<dbReference type="PROSITE" id="PS50075">
    <property type="entry name" value="CARRIER"/>
    <property type="match status" value="1"/>
</dbReference>
<sequence>MDPTTSSHKDTLMPIAIVGMAGRFPGEATNPDRLWDMLCRSESALSEVPADRFNIDAFYHPCPEHQGSTNARGGNFLQQDVARFDAPFFSITPKEAQALDPQQRLALEVVYEGLENAGMSIGAVSGSSTACYMAVFTKDYATLRGHDPEEFPQQNLLVLQPSWAQHQSRHSLFFFTRRTSPGLSKPEERRGSNSGTNIILMPELQTAMASLHFLSPDCKSMAFDYKANGYARGEGAAVVILKPLADALRDGNVIRAVIRGSGVNQDGKTPGITVPSLMAQKELIISTYAKAGLDFEDTCYVEAHGTGTPVGDPIECAAIGATIGQGRTEPVLIGSAKTNIGHLESAAGLVGLIKAVYALEKGLIPPSLWFERANPKIPLEHLNLKVATELQTWPASGLRRASVNSFGYGGTNAHCILDDALHYLQSRGLNGAHNTTQNHREYTNGQHRCNGTSVVNGNGHLEASSSINGDGHLSFNRLERLQASISKPRLFVWSSHDELGVSRTAKNLNSFLGSRSDLGSADEDFFLARMASTLFRTRAGFSWRSFAVASSIKEACSSIEKHSKPVSQTKSPAIAFIFTGQGAQWFAMGRELLVFDAFHQSLKAAAAYCEALGSGWNLIANGGNWPLKRRGGGQDEAKAFIQENELADIVVACINSPLSVTLSGDKSAIIRAKALLDDDKVFNRKLAVTTAYHSPHMSDIAGEYSEALGEIAAASAPDDDEVQMFSSVTGELIAVSELAQTSHWVENMLRPVKFQQAVEAALCYRRTVKSERRIGTPNLMLEIGPHSVLQLPLKHILDACGKQQDVKYTTMLARKQDASRTALNAMGFLFQQGYEVNVDEINRSLDPKQKLVPLVDLPPYAWNHDNRYWSESASCRAFRTRKHPRHHLLGYPDEHSTSQEPSWRNYIRVSELPWLEHHRVQSTVLYPFSGMMVMAMEAVRQDAELQQDIEGFRFRHVSVDTAMIITTDQAVESKVQLRPSRRTDSQWKEFTVSSRNHHGVWTQHCLGFISVNYRSSHSPAFTDEMVAWHRRESTKLDDRDLDVKDPEELYRSWEGLGLQWTDSFKSIVGLSSGDYEARFSVQIPDTKAYMPEGFEHPHVIHPTTLDGILQTILPACATRDSPLAQGQVPRFIERAYISHRMASRSAGDELHGYSRYDPWQSEGMVMAFDSQWNSIMIAFEGIRLASISQSSDSPQKTDKAASVWSLEWGLDVDLMSDEALQQFLMSYTDAVAETADDVIHDLELASFIICKRISRLFSADEARNFSRHHALFFDYIQRQYDLGERGRLVCQPPRETPDDWLHLDPEAEELVLSRAFDGSVDGRLLSRVAGSLSQVLRGELEPLQILRQDDILAEYYRSCLGIDKMYAGTSHFIKHLAHKRPLSIIEVGAGTGGTTLAVLSAFGSGREAAARLKQYTYTDISSGFFEEAARALGDYSSLIDYRVMDIERDAAEQGFEVGAYDLVIATKVLHACGSVDGCLNNCRRLLKPDGYLVLVELTSTTARTPMIFGMLNGWWLDESRDELRSILIVQTLAQQQDCESISCRLAREMNSQGIDVKSFLLSDVHGCDLRDKSIVVTVEADRPFLGDISSHFSAIEKLLLESASTLWLTRGATMGCDSPEGSFITGLVRAMRKEHAETQAEIVDLDSTPDLVSDETLSVIARMLRARPPGSERETHTALRDGNVYVPRFHREWSFLQTLSGPEPVRVSPRETGISLVMRKERSGESASFHLAECDEFPTPLGPKDVEIEIKAVSLSQRDITSSSTQSPDNELGLQCSGVVSRTGPAVSQFSAGDRVLTFRPGSGRTFVRNAEHLVYKIPDSVSFGKAASILGTYVSAHYALFDIGVLEPGEKLLVHAEDACIARAAVVLSQMIGAETFVVVSTPSSKAKIVESTAVPEGHVFYRSHHGLAAELNRVTQGQGFDLVLDICREQPLGNAAHCIQPFGRYVELGEGSHCIDVEGDASHKTLVSNCVLFASINMSSLASSKSAVLRRAVSNIMEYIDAGMIKVPEPQAFAFSRFQEALHVLQTGEHDAHHKDRKELMPRLEDSGVEVRVINCDFSNKSDLRQVLDAVKSSWPRMAGVAMFGSLSEPAHPGDLAAQSCQSAILRTLEATRNLHELLPEALDFCIVASPMESMGTRAFASQDVGKLIPSRMSCVSCIATDESSVRNPIIYHGPSAGTRLGRNLHQRPNELYGQPALHNRVAEDSAQDDTPYLNDPCFALVQAEGRGQTQSETAAVKPSSSKAGDLGTELAEARNMGEAVASVLTGLIGKLARLIMVDEKDINPERPASTHHIDSLMAIEVRMWALKQAGSDVSVFEILSNEPLVELAERIGRRSSLVSEQVRELL</sequence>
<dbReference type="InterPro" id="IPR049900">
    <property type="entry name" value="PKS_mFAS_DH"/>
</dbReference>
<dbReference type="InterPro" id="IPR013217">
    <property type="entry name" value="Methyltransf_12"/>
</dbReference>
<dbReference type="InterPro" id="IPR036736">
    <property type="entry name" value="ACP-like_sf"/>
</dbReference>
<dbReference type="InterPro" id="IPR036291">
    <property type="entry name" value="NAD(P)-bd_dom_sf"/>
</dbReference>
<evidence type="ECO:0000259" key="11">
    <source>
        <dbReference type="PROSITE" id="PS52004"/>
    </source>
</evidence>
<dbReference type="Gene3D" id="3.10.129.110">
    <property type="entry name" value="Polyketide synthase dehydratase"/>
    <property type="match status" value="1"/>
</dbReference>
<dbReference type="Pfam" id="PF08659">
    <property type="entry name" value="KR"/>
    <property type="match status" value="1"/>
</dbReference>
<dbReference type="Gene3D" id="3.30.70.3290">
    <property type="match status" value="2"/>
</dbReference>
<feature type="domain" description="Carrier" evidence="10">
    <location>
        <begin position="2261"/>
        <end position="2338"/>
    </location>
</feature>
<dbReference type="SMART" id="SM00827">
    <property type="entry name" value="PKS_AT"/>
    <property type="match status" value="1"/>
</dbReference>
<dbReference type="PROSITE" id="PS52004">
    <property type="entry name" value="KS3_2"/>
    <property type="match status" value="1"/>
</dbReference>
<dbReference type="STRING" id="2004952.A0A2C5ZLJ5"/>
<keyword evidence="14" id="KW-1185">Reference proteome</keyword>
<keyword evidence="8" id="KW-0012">Acyltransferase</keyword>
<dbReference type="PANTHER" id="PTHR43775">
    <property type="entry name" value="FATTY ACID SYNTHASE"/>
    <property type="match status" value="1"/>
</dbReference>
<dbReference type="InterPro" id="IPR001227">
    <property type="entry name" value="Ac_transferase_dom_sf"/>
</dbReference>
<dbReference type="InterPro" id="IPR020807">
    <property type="entry name" value="PKS_DH"/>
</dbReference>
<dbReference type="Pfam" id="PF16197">
    <property type="entry name" value="KAsynt_C_assoc"/>
    <property type="match status" value="1"/>
</dbReference>
<evidence type="ECO:0000256" key="6">
    <source>
        <dbReference type="ARBA" id="ARBA00023002"/>
    </source>
</evidence>
<dbReference type="Pfam" id="PF08242">
    <property type="entry name" value="Methyltransf_12"/>
    <property type="match status" value="1"/>
</dbReference>
<dbReference type="InterPro" id="IPR020843">
    <property type="entry name" value="ER"/>
</dbReference>
<evidence type="ECO:0000256" key="9">
    <source>
        <dbReference type="PROSITE-ProRule" id="PRU01363"/>
    </source>
</evidence>
<feature type="region of interest" description="N-terminal hotdog fold" evidence="9">
    <location>
        <begin position="886"/>
        <end position="1016"/>
    </location>
</feature>
<dbReference type="Pfam" id="PF02801">
    <property type="entry name" value="Ketoacyl-synt_C"/>
    <property type="match status" value="1"/>
</dbReference>
<dbReference type="SUPFAM" id="SSF53901">
    <property type="entry name" value="Thiolase-like"/>
    <property type="match status" value="2"/>
</dbReference>
<dbReference type="InterPro" id="IPR013154">
    <property type="entry name" value="ADH-like_N"/>
</dbReference>
<feature type="active site" description="Proton acceptor; for dehydratase activity" evidence="9">
    <location>
        <position position="918"/>
    </location>
</feature>
<dbReference type="OrthoDB" id="329835at2759"/>
<dbReference type="InterPro" id="IPR032821">
    <property type="entry name" value="PKS_assoc"/>
</dbReference>
<keyword evidence="7" id="KW-0511">Multifunctional enzyme</keyword>
<feature type="domain" description="PKS/mFAS DH" evidence="12">
    <location>
        <begin position="886"/>
        <end position="1193"/>
    </location>
</feature>
<dbReference type="InterPro" id="IPR016035">
    <property type="entry name" value="Acyl_Trfase/lysoPLipase"/>
</dbReference>
<dbReference type="InterPro" id="IPR029063">
    <property type="entry name" value="SAM-dependent_MTases_sf"/>
</dbReference>
<dbReference type="InterPro" id="IPR020841">
    <property type="entry name" value="PKS_Beta-ketoAc_synthase_dom"/>
</dbReference>
<dbReference type="CDD" id="cd05195">
    <property type="entry name" value="enoyl_red"/>
    <property type="match status" value="1"/>
</dbReference>
<dbReference type="GO" id="GO:0031177">
    <property type="term" value="F:phosphopantetheine binding"/>
    <property type="evidence" value="ECO:0007669"/>
    <property type="project" value="InterPro"/>
</dbReference>
<evidence type="ECO:0000256" key="7">
    <source>
        <dbReference type="ARBA" id="ARBA00023268"/>
    </source>
</evidence>
<dbReference type="InterPro" id="IPR050091">
    <property type="entry name" value="PKS_NRPS_Biosynth_Enz"/>
</dbReference>
<dbReference type="SUPFAM" id="SSF47336">
    <property type="entry name" value="ACP-like"/>
    <property type="match status" value="1"/>
</dbReference>
<dbReference type="Proteomes" id="UP000226431">
    <property type="component" value="Unassembled WGS sequence"/>
</dbReference>